<dbReference type="EMBL" id="OC953939">
    <property type="protein sequence ID" value="CAD7664536.1"/>
    <property type="molecule type" value="Genomic_DNA"/>
</dbReference>
<dbReference type="InterPro" id="IPR029063">
    <property type="entry name" value="SAM-dependent_MTases_sf"/>
</dbReference>
<evidence type="ECO:0000313" key="3">
    <source>
        <dbReference type="Proteomes" id="UP000728032"/>
    </source>
</evidence>
<evidence type="ECO:0000313" key="2">
    <source>
        <dbReference type="EMBL" id="CAD7664536.1"/>
    </source>
</evidence>
<dbReference type="InterPro" id="IPR025799">
    <property type="entry name" value="Arg_MeTrfase"/>
</dbReference>
<protein>
    <submittedName>
        <fullName evidence="2">Uncharacterized protein</fullName>
    </submittedName>
</protein>
<dbReference type="PANTHER" id="PTHR11006:SF4">
    <property type="entry name" value="PROTEIN ARGININE N-METHYLTRANSFERASE 7"/>
    <property type="match status" value="1"/>
</dbReference>
<dbReference type="SUPFAM" id="SSF53335">
    <property type="entry name" value="S-adenosyl-L-methionine-dependent methyltransferases"/>
    <property type="match status" value="1"/>
</dbReference>
<reference evidence="2" key="1">
    <citation type="submission" date="2020-11" db="EMBL/GenBank/DDBJ databases">
        <authorList>
            <person name="Tran Van P."/>
        </authorList>
    </citation>
    <scope>NUCLEOTIDE SEQUENCE</scope>
</reference>
<dbReference type="OrthoDB" id="6532258at2759"/>
<dbReference type="AlphaFoldDB" id="A0A7R9MQD4"/>
<evidence type="ECO:0000256" key="1">
    <source>
        <dbReference type="ARBA" id="ARBA00022691"/>
    </source>
</evidence>
<dbReference type="Gene3D" id="3.40.50.150">
    <property type="entry name" value="Vaccinia Virus protein VP39"/>
    <property type="match status" value="1"/>
</dbReference>
<dbReference type="GO" id="GO:0016274">
    <property type="term" value="F:protein-arginine N-methyltransferase activity"/>
    <property type="evidence" value="ECO:0007669"/>
    <property type="project" value="InterPro"/>
</dbReference>
<dbReference type="Proteomes" id="UP000728032">
    <property type="component" value="Unassembled WGS sequence"/>
</dbReference>
<organism evidence="2">
    <name type="scientific">Oppiella nova</name>
    <dbReference type="NCBI Taxonomy" id="334625"/>
    <lineage>
        <taxon>Eukaryota</taxon>
        <taxon>Metazoa</taxon>
        <taxon>Ecdysozoa</taxon>
        <taxon>Arthropoda</taxon>
        <taxon>Chelicerata</taxon>
        <taxon>Arachnida</taxon>
        <taxon>Acari</taxon>
        <taxon>Acariformes</taxon>
        <taxon>Sarcoptiformes</taxon>
        <taxon>Oribatida</taxon>
        <taxon>Brachypylina</taxon>
        <taxon>Oppioidea</taxon>
        <taxon>Oppiidae</taxon>
        <taxon>Oppiella</taxon>
    </lineage>
</organism>
<sequence length="248" mass="27619">MASESIDVITIDSDDDITVDEDMTVDDDDIAVLDVIDSGFDSTSTSSASSASTADLIVERPQNCSHCQKRLIRKSSLKYNDLTSADFYHNPRIHSSVISVELKNRNRFNSFHETILENKESFENKTVLIIGSCNGVLALFAAKAKAKTVIVCDGPGISEIIEAVIARNGHKLSTNRTKFYVIREEFDDMVLPNGIDKVDVIVSDCVNHSLFYKSTFHHLIKARDKWLRKDGLIFPDSAHLWLVGAHDS</sequence>
<gene>
    <name evidence="2" type="ORF">ONB1V03_LOCUS21094</name>
</gene>
<dbReference type="PANTHER" id="PTHR11006">
    <property type="entry name" value="PROTEIN ARGININE N-METHYLTRANSFERASE"/>
    <property type="match status" value="1"/>
</dbReference>
<dbReference type="Pfam" id="PF10294">
    <property type="entry name" value="Methyltransf_16"/>
    <property type="match status" value="1"/>
</dbReference>
<feature type="non-terminal residue" evidence="2">
    <location>
        <position position="248"/>
    </location>
</feature>
<name>A0A7R9MQD4_9ACAR</name>
<keyword evidence="1" id="KW-0949">S-adenosyl-L-methionine</keyword>
<keyword evidence="3" id="KW-1185">Reference proteome</keyword>
<accession>A0A7R9MQD4</accession>
<proteinExistence type="predicted"/>
<dbReference type="EMBL" id="CAJPVJ010039114">
    <property type="protein sequence ID" value="CAG2181673.1"/>
    <property type="molecule type" value="Genomic_DNA"/>
</dbReference>
<dbReference type="InterPro" id="IPR019410">
    <property type="entry name" value="Methyltransf_16"/>
</dbReference>
<dbReference type="GO" id="GO:0042054">
    <property type="term" value="F:histone methyltransferase activity"/>
    <property type="evidence" value="ECO:0007669"/>
    <property type="project" value="TreeGrafter"/>
</dbReference>